<dbReference type="VEuPathDB" id="ToxoDB:CSUI_005425"/>
<dbReference type="GeneID" id="94428812"/>
<dbReference type="RefSeq" id="XP_067922410.1">
    <property type="nucleotide sequence ID" value="XM_068065601.1"/>
</dbReference>
<protein>
    <submittedName>
        <fullName evidence="2">Uncharacterized protein</fullName>
    </submittedName>
</protein>
<organism evidence="2 3">
    <name type="scientific">Cystoisospora suis</name>
    <dbReference type="NCBI Taxonomy" id="483139"/>
    <lineage>
        <taxon>Eukaryota</taxon>
        <taxon>Sar</taxon>
        <taxon>Alveolata</taxon>
        <taxon>Apicomplexa</taxon>
        <taxon>Conoidasida</taxon>
        <taxon>Coccidia</taxon>
        <taxon>Eucoccidiorida</taxon>
        <taxon>Eimeriorina</taxon>
        <taxon>Sarcocystidae</taxon>
        <taxon>Cystoisospora</taxon>
    </lineage>
</organism>
<dbReference type="AlphaFoldDB" id="A0A2C6KXK8"/>
<name>A0A2C6KXK8_9APIC</name>
<feature type="non-terminal residue" evidence="2">
    <location>
        <position position="193"/>
    </location>
</feature>
<accession>A0A2C6KXK8</accession>
<evidence type="ECO:0000256" key="1">
    <source>
        <dbReference type="SAM" id="MobiDB-lite"/>
    </source>
</evidence>
<dbReference type="Proteomes" id="UP000221165">
    <property type="component" value="Unassembled WGS sequence"/>
</dbReference>
<comment type="caution">
    <text evidence="2">The sequence shown here is derived from an EMBL/GenBank/DDBJ whole genome shotgun (WGS) entry which is preliminary data.</text>
</comment>
<proteinExistence type="predicted"/>
<dbReference type="EMBL" id="MIGC01002630">
    <property type="protein sequence ID" value="PHJ20724.1"/>
    <property type="molecule type" value="Genomic_DNA"/>
</dbReference>
<feature type="region of interest" description="Disordered" evidence="1">
    <location>
        <begin position="122"/>
        <end position="193"/>
    </location>
</feature>
<gene>
    <name evidence="2" type="ORF">CSUI_005425</name>
</gene>
<dbReference type="OrthoDB" id="5596291at2759"/>
<keyword evidence="3" id="KW-1185">Reference proteome</keyword>
<evidence type="ECO:0000313" key="2">
    <source>
        <dbReference type="EMBL" id="PHJ20724.1"/>
    </source>
</evidence>
<evidence type="ECO:0000313" key="3">
    <source>
        <dbReference type="Proteomes" id="UP000221165"/>
    </source>
</evidence>
<feature type="compositionally biased region" description="Basic and acidic residues" evidence="1">
    <location>
        <begin position="156"/>
        <end position="172"/>
    </location>
</feature>
<sequence length="193" mass="21861">MATGFSPFFLTRGREALLPVQRQLDEPRLDPASKFGLHRLWRARVDTYEAHTRGELRRRKLLNESNSRIAVGTIVAISLSPRARASYPAKFTPRYAGPRVITESYSTGVTYKARDLATNEERQVTRNQFKLLDLPEEDGPRGPALPRVQMDTPEEPSNRTPDHVSSEREARPQGRAPGAADYRLRPVASRRAR</sequence>
<reference evidence="2 3" key="1">
    <citation type="journal article" date="2017" name="Int. J. Parasitol.">
        <title>The genome of the protozoan parasite Cystoisospora suis and a reverse vaccinology approach to identify vaccine candidates.</title>
        <authorList>
            <person name="Palmieri N."/>
            <person name="Shrestha A."/>
            <person name="Ruttkowski B."/>
            <person name="Beck T."/>
            <person name="Vogl C."/>
            <person name="Tomley F."/>
            <person name="Blake D.P."/>
            <person name="Joachim A."/>
        </authorList>
    </citation>
    <scope>NUCLEOTIDE SEQUENCE [LARGE SCALE GENOMIC DNA]</scope>
    <source>
        <strain evidence="2 3">Wien I</strain>
    </source>
</reference>